<organism evidence="4 5">
    <name type="scientific">Methanosphaera stadtmanae (strain ATCC 43021 / DSM 3091 / JCM 11832 / MCB-3)</name>
    <dbReference type="NCBI Taxonomy" id="339860"/>
    <lineage>
        <taxon>Archaea</taxon>
        <taxon>Methanobacteriati</taxon>
        <taxon>Methanobacteriota</taxon>
        <taxon>Methanomada group</taxon>
        <taxon>Methanobacteria</taxon>
        <taxon>Methanobacteriales</taxon>
        <taxon>Methanobacteriaceae</taxon>
        <taxon>Methanosphaera</taxon>
    </lineage>
</organism>
<dbReference type="EMBL" id="CP000102">
    <property type="protein sequence ID" value="ABC56979.1"/>
    <property type="molecule type" value="Genomic_DNA"/>
</dbReference>
<gene>
    <name evidence="1" type="primary">murT</name>
    <name evidence="4" type="ordered locus">Msp_0581</name>
</gene>
<dbReference type="Gene3D" id="3.40.1190.10">
    <property type="entry name" value="Mur-like, catalytic domain"/>
    <property type="match status" value="1"/>
</dbReference>
<dbReference type="GO" id="GO:0008270">
    <property type="term" value="F:zinc ion binding"/>
    <property type="evidence" value="ECO:0007669"/>
    <property type="project" value="UniProtKB-UniRule"/>
</dbReference>
<dbReference type="PANTHER" id="PTHR23135:SF7">
    <property type="entry name" value="LIPID II ISOGLUTAMINYL SYNTHASE (GLUTAMINE-HYDROLYZING) SUBUNIT MURT"/>
    <property type="match status" value="1"/>
</dbReference>
<dbReference type="GO" id="GO:0140282">
    <property type="term" value="F:carbon-nitrogen ligase activity on lipid II"/>
    <property type="evidence" value="ECO:0007669"/>
    <property type="project" value="UniProtKB-UniRule"/>
</dbReference>
<feature type="domain" description="Lipid II isoglutaminyl synthase (glutamine-hydrolyzing) subunit MurT C-terminal" evidence="3">
    <location>
        <begin position="323"/>
        <end position="433"/>
    </location>
</feature>
<keyword evidence="1" id="KW-0133">Cell shape</keyword>
<evidence type="ECO:0000313" key="4">
    <source>
        <dbReference type="EMBL" id="ABC56979.1"/>
    </source>
</evidence>
<dbReference type="InterPro" id="IPR013221">
    <property type="entry name" value="Mur_ligase_cen"/>
</dbReference>
<dbReference type="eggNOG" id="arCOG02823">
    <property type="taxonomic scope" value="Archaea"/>
</dbReference>
<reference evidence="4 5" key="1">
    <citation type="journal article" date="2006" name="J. Bacteriol.">
        <title>The genome sequence of Methanosphaera stadtmanae reveals why this human intestinal archaeon is restricted to methanol and H2 for methane formation and ATP synthesis.</title>
        <authorList>
            <person name="Fricke W.F."/>
            <person name="Seedorf H."/>
            <person name="Henne A."/>
            <person name="Kruer M."/>
            <person name="Liesegang H."/>
            <person name="Hedderich R."/>
            <person name="Gottschalk G."/>
            <person name="Thauer R.K."/>
        </authorList>
    </citation>
    <scope>NUCLEOTIDE SEQUENCE [LARGE SCALE GENOMIC DNA]</scope>
    <source>
        <strain evidence="5">ATCC 43021 / DSM 3091 / JCM 11832 / MCB-3</strain>
    </source>
</reference>
<dbReference type="UniPathway" id="UPA00219"/>
<feature type="active site" evidence="1">
    <location>
        <position position="359"/>
    </location>
</feature>
<dbReference type="KEGG" id="mst:Msp_0581"/>
<dbReference type="SUPFAM" id="SSF53623">
    <property type="entry name" value="MurD-like peptide ligases, catalytic domain"/>
    <property type="match status" value="1"/>
</dbReference>
<dbReference type="HOGENOM" id="CLU_041534_0_0_2"/>
<dbReference type="Proteomes" id="UP000001931">
    <property type="component" value="Chromosome"/>
</dbReference>
<dbReference type="AlphaFoldDB" id="Q2NGS4"/>
<proteinExistence type="inferred from homology"/>
<keyword evidence="5" id="KW-1185">Reference proteome</keyword>
<evidence type="ECO:0000259" key="3">
    <source>
        <dbReference type="Pfam" id="PF08353"/>
    </source>
</evidence>
<feature type="domain" description="Mur ligase central" evidence="2">
    <location>
        <begin position="60"/>
        <end position="196"/>
    </location>
</feature>
<dbReference type="STRING" id="339860.Msp_0581"/>
<dbReference type="InterPro" id="IPR013564">
    <property type="entry name" value="MurT_C"/>
</dbReference>
<keyword evidence="1" id="KW-0961">Cell wall biogenesis/degradation</keyword>
<dbReference type="PANTHER" id="PTHR23135">
    <property type="entry name" value="MUR LIGASE FAMILY MEMBER"/>
    <property type="match status" value="1"/>
</dbReference>
<accession>Q2NGS4</accession>
<dbReference type="Pfam" id="PF08245">
    <property type="entry name" value="Mur_ligase_M"/>
    <property type="match status" value="1"/>
</dbReference>
<feature type="binding site" evidence="1">
    <location>
        <position position="206"/>
    </location>
    <ligand>
        <name>Zn(2+)</name>
        <dbReference type="ChEBI" id="CHEBI:29105"/>
    </ligand>
</feature>
<dbReference type="GO" id="GO:0008360">
    <property type="term" value="P:regulation of cell shape"/>
    <property type="evidence" value="ECO:0007669"/>
    <property type="project" value="UniProtKB-KW"/>
</dbReference>
<dbReference type="InterPro" id="IPR043703">
    <property type="entry name" value="Lipid_II_synth_MurT"/>
</dbReference>
<keyword evidence="1" id="KW-0479">Metal-binding</keyword>
<evidence type="ECO:0000256" key="1">
    <source>
        <dbReference type="HAMAP-Rule" id="MF_02214"/>
    </source>
</evidence>
<comment type="catalytic activity">
    <reaction evidence="1">
        <text>beta-D-GlcNAc-(1-&gt;4)-Mur2Ac(oyl-L-Ala-gamma-D-Glu-L-Lys-D-Ala-D-Ala)-di-trans,octa-cis-undecaprenyl diphosphate + ATP = beta-D-GlcNAc-(1-&gt;4)-Mur2Ac(oyl-L-Ala-gamma-D-O-P-Glu-L-Lys-D-Ala-D-Ala)-di-trans,octa-cis-undecaprenyl diphosphate + ADP</text>
        <dbReference type="Rhea" id="RHEA:59488"/>
        <dbReference type="ChEBI" id="CHEBI:30616"/>
        <dbReference type="ChEBI" id="CHEBI:60033"/>
        <dbReference type="ChEBI" id="CHEBI:143132"/>
        <dbReference type="ChEBI" id="CHEBI:456216"/>
    </reaction>
</comment>
<keyword evidence="1" id="KW-0862">Zinc</keyword>
<dbReference type="RefSeq" id="WP_011406179.1">
    <property type="nucleotide sequence ID" value="NC_007681.1"/>
</dbReference>
<sequence>MGNILYNIKKDIGLITGKLVLKALNMTNKSGTALPGNIALKIHKEILKDIRKSADTIILITGTNGKTTSNNLTNHILRDENIVLSNLMGANMIQGIVSSYIKDTKDHYDYGVFEVDEGSMPRVIKDLKPDYILVTNFFRDQLDRYGEIEEIVDEVRKSIKQVPTATLILNADDPYVNTYTKLENEVVKYSVKSDDLEGNNLCLKNCPLCGSKLDYKTYNYGNLGEYECAKCLFSNGKRDYIVQKHIKKENKQEITLKTYDNIINITFPYIGTYNTYNVCGVYALCDTLNIKPQIIEKQMANFHFSLGRMEDMTYNNKTIKIVLTKNPIGLSESIKLISNDNQKKSILQILNDNPADGQDTSWIWDGDMTIKNQDTILNYYCSGIRAEEMALRVKYTEVSEDKIIINDDFKNAIDTAIEDDVDILYVLPTYTAIFKTRDYIEKITKGD</sequence>
<dbReference type="InterPro" id="IPR036565">
    <property type="entry name" value="Mur-like_cat_sf"/>
</dbReference>
<keyword evidence="1" id="KW-0547">Nucleotide-binding</keyword>
<comment type="function">
    <text evidence="1">The lipid II isoglutaminyl synthase complex catalyzes the formation of alpha-D-isoglutamine in the cell wall lipid II stem peptide. The MurT subunit catalyzes the ATP-dependent amidation of D-glutamate residue of lipid II, converting it to an isoglutamine residue.</text>
</comment>
<comment type="pathway">
    <text evidence="1">Cell wall biogenesis; peptidoglycan biosynthesis.</text>
</comment>
<comment type="similarity">
    <text evidence="1">Belongs to the MurCDEF family. MurT subfamily.</text>
</comment>
<dbReference type="GO" id="GO:0005524">
    <property type="term" value="F:ATP binding"/>
    <property type="evidence" value="ECO:0007669"/>
    <property type="project" value="UniProtKB-UniRule"/>
</dbReference>
<name>Q2NGS4_METST</name>
<dbReference type="GO" id="GO:0016881">
    <property type="term" value="F:acid-amino acid ligase activity"/>
    <property type="evidence" value="ECO:0007669"/>
    <property type="project" value="InterPro"/>
</dbReference>
<evidence type="ECO:0000313" key="5">
    <source>
        <dbReference type="Proteomes" id="UP000001931"/>
    </source>
</evidence>
<keyword evidence="1" id="KW-0067">ATP-binding</keyword>
<evidence type="ECO:0000259" key="2">
    <source>
        <dbReference type="Pfam" id="PF08245"/>
    </source>
</evidence>
<dbReference type="HAMAP" id="MF_02214">
    <property type="entry name" value="Lipid_II_synth_MurT"/>
    <property type="match status" value="1"/>
</dbReference>
<feature type="binding site" evidence="1">
    <location>
        <position position="209"/>
    </location>
    <ligand>
        <name>Zn(2+)</name>
        <dbReference type="ChEBI" id="CHEBI:29105"/>
    </ligand>
</feature>
<dbReference type="GO" id="GO:0071555">
    <property type="term" value="P:cell wall organization"/>
    <property type="evidence" value="ECO:0007669"/>
    <property type="project" value="UniProtKB-KW"/>
</dbReference>
<dbReference type="Pfam" id="PF08353">
    <property type="entry name" value="MurT_C"/>
    <property type="match status" value="1"/>
</dbReference>
<comment type="catalytic activity">
    <reaction evidence="1">
        <text>beta-D-GlcNAc-(1-&gt;4)-Mur2Ac(oyl-L-Ala-gamma-D-Glu-L-Lys-D-Ala-D-Ala)-di-trans,octa-cis-undecaprenyl diphosphate + L-glutamine + ATP + H2O = beta-D-GlcNAc-(1-&gt;4)-Mur2Ac(oyl-L-Ala-D-isoglutaminyl-L-Lys-D-Ala-D-Ala)-di-trans,octa-cis-undecaprenyl diphosphate + L-glutamate + ADP + phosphate + H(+)</text>
        <dbReference type="Rhea" id="RHEA:57928"/>
        <dbReference type="ChEBI" id="CHEBI:15377"/>
        <dbReference type="ChEBI" id="CHEBI:15378"/>
        <dbReference type="ChEBI" id="CHEBI:29985"/>
        <dbReference type="ChEBI" id="CHEBI:30616"/>
        <dbReference type="ChEBI" id="CHEBI:43474"/>
        <dbReference type="ChEBI" id="CHEBI:58359"/>
        <dbReference type="ChEBI" id="CHEBI:60033"/>
        <dbReference type="ChEBI" id="CHEBI:62233"/>
        <dbReference type="ChEBI" id="CHEBI:456216"/>
        <dbReference type="EC" id="6.3.5.13"/>
    </reaction>
</comment>
<comment type="subunit">
    <text evidence="1">Forms a heterodimer with GatD.</text>
</comment>
<dbReference type="EC" id="6.3.5.13" evidence="1"/>
<feature type="binding site" evidence="1">
    <location>
        <position position="231"/>
    </location>
    <ligand>
        <name>Zn(2+)</name>
        <dbReference type="ChEBI" id="CHEBI:29105"/>
    </ligand>
</feature>
<protein>
    <recommendedName>
        <fullName evidence="1">Lipid II isoglutaminyl synthase (glutamine-hydrolyzing) subunit MurT</fullName>
        <ecNumber evidence="1">6.3.5.13</ecNumber>
    </recommendedName>
</protein>
<keyword evidence="1" id="KW-0573">Peptidoglycan synthesis</keyword>
<keyword evidence="1" id="KW-0436">Ligase</keyword>
<feature type="binding site" evidence="1">
    <location>
        <position position="228"/>
    </location>
    <ligand>
        <name>Zn(2+)</name>
        <dbReference type="ChEBI" id="CHEBI:29105"/>
    </ligand>
</feature>
<dbReference type="GeneID" id="3854832"/>
<comment type="catalytic activity">
    <reaction evidence="1">
        <text>beta-D-GlcNAc-(1-&gt;4)-Mur2Ac(oyl-L-Ala-gamma-D-O-P-Glu-L-Lys-D-Ala-D-Ala)-di-trans,octa-cis-undecaprenyl diphosphate + NH4(+) = beta-D-GlcNAc-(1-&gt;4)-Mur2Ac(oyl-L-Ala-D-isoglutaminyl-L-Lys-D-Ala-D-Ala)-di-trans,octa-cis-undecaprenyl diphosphate + phosphate + H(+)</text>
        <dbReference type="Rhea" id="RHEA:57932"/>
        <dbReference type="ChEBI" id="CHEBI:15378"/>
        <dbReference type="ChEBI" id="CHEBI:28938"/>
        <dbReference type="ChEBI" id="CHEBI:43474"/>
        <dbReference type="ChEBI" id="CHEBI:62233"/>
        <dbReference type="ChEBI" id="CHEBI:143132"/>
    </reaction>
</comment>